<dbReference type="Gramene" id="KQL13744">
    <property type="protein sequence ID" value="KQL13744"/>
    <property type="gene ID" value="SETIT_024727mg"/>
</dbReference>
<keyword evidence="8" id="KW-1185">Reference proteome</keyword>
<dbReference type="eggNOG" id="ENOG502QST5">
    <property type="taxonomic scope" value="Eukaryota"/>
</dbReference>
<protein>
    <submittedName>
        <fullName evidence="6 7">Uncharacterized protein</fullName>
    </submittedName>
</protein>
<feature type="compositionally biased region" description="Low complexity" evidence="5">
    <location>
        <begin position="1"/>
        <end position="11"/>
    </location>
</feature>
<evidence type="ECO:0000313" key="7">
    <source>
        <dbReference type="EnsemblPlants" id="KQL13744"/>
    </source>
</evidence>
<accession>K3ZDT6</accession>
<reference evidence="6" key="2">
    <citation type="submission" date="2015-07" db="EMBL/GenBank/DDBJ databases">
        <authorList>
            <person name="Noorani M."/>
        </authorList>
    </citation>
    <scope>NUCLEOTIDE SEQUENCE</scope>
    <source>
        <strain evidence="6">Yugu1</strain>
    </source>
</reference>
<organism evidence="7 8">
    <name type="scientific">Setaria italica</name>
    <name type="common">Foxtail millet</name>
    <name type="synonym">Panicum italicum</name>
    <dbReference type="NCBI Taxonomy" id="4555"/>
    <lineage>
        <taxon>Eukaryota</taxon>
        <taxon>Viridiplantae</taxon>
        <taxon>Streptophyta</taxon>
        <taxon>Embryophyta</taxon>
        <taxon>Tracheophyta</taxon>
        <taxon>Spermatophyta</taxon>
        <taxon>Magnoliopsida</taxon>
        <taxon>Liliopsida</taxon>
        <taxon>Poales</taxon>
        <taxon>Poaceae</taxon>
        <taxon>PACMAD clade</taxon>
        <taxon>Panicoideae</taxon>
        <taxon>Panicodae</taxon>
        <taxon>Paniceae</taxon>
        <taxon>Cenchrinae</taxon>
        <taxon>Setaria</taxon>
    </lineage>
</organism>
<feature type="region of interest" description="Disordered" evidence="5">
    <location>
        <begin position="167"/>
        <end position="194"/>
    </location>
</feature>
<dbReference type="Pfam" id="PF21729">
    <property type="entry name" value="IRX15_IRX15L_GXM"/>
    <property type="match status" value="1"/>
</dbReference>
<feature type="compositionally biased region" description="Basic residues" evidence="5">
    <location>
        <begin position="12"/>
        <end position="26"/>
    </location>
</feature>
<dbReference type="AlphaFoldDB" id="K3ZDT6"/>
<comment type="subcellular location">
    <subcellularLocation>
        <location evidence="1">Golgi apparatus membrane</location>
        <topology evidence="1">Single-pass membrane protein</topology>
    </subcellularLocation>
</comment>
<gene>
    <name evidence="6" type="ORF">SETIT_3G098900v2</name>
</gene>
<name>K3ZDT6_SETIT</name>
<dbReference type="EnsemblPlants" id="KQL13744">
    <property type="protein sequence ID" value="KQL13744"/>
    <property type="gene ID" value="SETIT_024727mg"/>
</dbReference>
<feature type="region of interest" description="Disordered" evidence="5">
    <location>
        <begin position="1"/>
        <end position="35"/>
    </location>
</feature>
<evidence type="ECO:0000313" key="8">
    <source>
        <dbReference type="Proteomes" id="UP000004995"/>
    </source>
</evidence>
<dbReference type="GO" id="GO:0045492">
    <property type="term" value="P:xylan biosynthetic process"/>
    <property type="evidence" value="ECO:0007669"/>
    <property type="project" value="InterPro"/>
</dbReference>
<reference evidence="6 8" key="1">
    <citation type="journal article" date="2012" name="Nat. Biotechnol.">
        <title>Reference genome sequence of the model plant Setaria.</title>
        <authorList>
            <person name="Bennetzen J.L."/>
            <person name="Schmutz J."/>
            <person name="Wang H."/>
            <person name="Percifield R."/>
            <person name="Hawkins J."/>
            <person name="Pontaroli A.C."/>
            <person name="Estep M."/>
            <person name="Feng L."/>
            <person name="Vaughn J.N."/>
            <person name="Grimwood J."/>
            <person name="Jenkins J."/>
            <person name="Barry K."/>
            <person name="Lindquist E."/>
            <person name="Hellsten U."/>
            <person name="Deshpande S."/>
            <person name="Wang X."/>
            <person name="Wu X."/>
            <person name="Mitros T."/>
            <person name="Triplett J."/>
            <person name="Yang X."/>
            <person name="Ye C.Y."/>
            <person name="Mauro-Herrera M."/>
            <person name="Wang L."/>
            <person name="Li P."/>
            <person name="Sharma M."/>
            <person name="Sharma R."/>
            <person name="Ronald P.C."/>
            <person name="Panaud O."/>
            <person name="Kellogg E.A."/>
            <person name="Brutnell T.P."/>
            <person name="Doust A.N."/>
            <person name="Tuskan G.A."/>
            <person name="Rokhsar D."/>
            <person name="Devos K.M."/>
        </authorList>
    </citation>
    <scope>NUCLEOTIDE SEQUENCE [LARGE SCALE GENOMIC DNA]</scope>
    <source>
        <strain evidence="8">cv. Yugu1</strain>
        <strain evidence="6">Yugu1</strain>
    </source>
</reference>
<dbReference type="HOGENOM" id="CLU_1404647_0_0_1"/>
<dbReference type="InterPro" id="IPR006514">
    <property type="entry name" value="IRX15/GXM/AGM"/>
</dbReference>
<evidence type="ECO:0000256" key="3">
    <source>
        <dbReference type="ARBA" id="ARBA00022989"/>
    </source>
</evidence>
<dbReference type="PANTHER" id="PTHR31444">
    <property type="entry name" value="OS11G0490100 PROTEIN"/>
    <property type="match status" value="1"/>
</dbReference>
<keyword evidence="4" id="KW-0472">Membrane</keyword>
<evidence type="ECO:0000256" key="2">
    <source>
        <dbReference type="ARBA" id="ARBA00022692"/>
    </source>
</evidence>
<dbReference type="EMBL" id="AGNK02001475">
    <property type="status" value="NOT_ANNOTATED_CDS"/>
    <property type="molecule type" value="Genomic_DNA"/>
</dbReference>
<dbReference type="GO" id="GO:0000139">
    <property type="term" value="C:Golgi membrane"/>
    <property type="evidence" value="ECO:0007669"/>
    <property type="project" value="UniProtKB-SubCell"/>
</dbReference>
<sequence>MALRPARPLPAARRRSTTKQLGKHKGNHEDGPNRKAYHVAYDDTKVGDADKLLELRGDPACVAQPDLAAAPCRLAPPGLPAAFYKAEWDVILVDAPTGYAPWSPGRMGAIYAAGMAARARRPGATTDVLVHDVDRPVEDRFSRAFLCEAYMVEQVGELRHFAVPSHRGRDAVPSHRGRDAVPPFCPHDEDTANA</sequence>
<evidence type="ECO:0000256" key="5">
    <source>
        <dbReference type="SAM" id="MobiDB-lite"/>
    </source>
</evidence>
<evidence type="ECO:0000256" key="1">
    <source>
        <dbReference type="ARBA" id="ARBA00004194"/>
    </source>
</evidence>
<dbReference type="STRING" id="4555.K3ZDT6"/>
<keyword evidence="3" id="KW-1133">Transmembrane helix</keyword>
<evidence type="ECO:0000256" key="4">
    <source>
        <dbReference type="ARBA" id="ARBA00023136"/>
    </source>
</evidence>
<reference evidence="7" key="3">
    <citation type="submission" date="2018-08" db="UniProtKB">
        <authorList>
            <consortium name="EnsemblPlants"/>
        </authorList>
    </citation>
    <scope>IDENTIFICATION</scope>
    <source>
        <strain evidence="7">Yugu1</strain>
    </source>
</reference>
<dbReference type="OMA" id="TIPSHRN"/>
<dbReference type="Proteomes" id="UP000004995">
    <property type="component" value="Unassembled WGS sequence"/>
</dbReference>
<dbReference type="EMBL" id="CM003530">
    <property type="protein sequence ID" value="RCV15963.1"/>
    <property type="molecule type" value="Genomic_DNA"/>
</dbReference>
<feature type="compositionally biased region" description="Basic and acidic residues" evidence="5">
    <location>
        <begin position="167"/>
        <end position="179"/>
    </location>
</feature>
<keyword evidence="2" id="KW-0812">Transmembrane</keyword>
<evidence type="ECO:0000313" key="6">
    <source>
        <dbReference type="EMBL" id="RCV15963.1"/>
    </source>
</evidence>
<proteinExistence type="predicted"/>
<dbReference type="OrthoDB" id="1896682at2759"/>